<name>A0A9J6P6M3_9CLOT</name>
<organism evidence="1 2">
    <name type="scientific">Oceanirhabdus seepicola</name>
    <dbReference type="NCBI Taxonomy" id="2828781"/>
    <lineage>
        <taxon>Bacteria</taxon>
        <taxon>Bacillati</taxon>
        <taxon>Bacillota</taxon>
        <taxon>Clostridia</taxon>
        <taxon>Eubacteriales</taxon>
        <taxon>Clostridiaceae</taxon>
        <taxon>Oceanirhabdus</taxon>
    </lineage>
</organism>
<sequence>MGNEVSAIGIIGGSEGTIKIKIDEKKVSEVENIFAKYAPILKPNRKPVSKILEYIKSKYPAVEDTSIRYKRMVEMNVLADFYKGKSANEIPLKVTVLHIRNEGTATVLYDLQKLEYVERVSKMKQLRKDYKNHSFKNIPIRICAEQINDYMVIEGSDALGDEIIILRGLDEIELKNKYLVANYVKTLKKYKMIE</sequence>
<reference evidence="1" key="1">
    <citation type="journal article" date="2021" name="mSystems">
        <title>Bacteria and Archaea Synergistically Convert Glycine Betaine to Biogenic Methane in the Formosa Cold Seep of the South China Sea.</title>
        <authorList>
            <person name="Li L."/>
            <person name="Zhang W."/>
            <person name="Zhang S."/>
            <person name="Song L."/>
            <person name="Sun Q."/>
            <person name="Zhang H."/>
            <person name="Xiang H."/>
            <person name="Dong X."/>
        </authorList>
    </citation>
    <scope>NUCLEOTIDE SEQUENCE</scope>
    <source>
        <strain evidence="1">ZWT</strain>
    </source>
</reference>
<accession>A0A9J6P6M3</accession>
<gene>
    <name evidence="1" type="ORF">KDK92_15570</name>
</gene>
<evidence type="ECO:0000313" key="2">
    <source>
        <dbReference type="Proteomes" id="UP001056429"/>
    </source>
</evidence>
<evidence type="ECO:0000313" key="1">
    <source>
        <dbReference type="EMBL" id="MCM1991152.1"/>
    </source>
</evidence>
<dbReference type="AlphaFoldDB" id="A0A9J6P6M3"/>
<keyword evidence="2" id="KW-1185">Reference proteome</keyword>
<proteinExistence type="predicted"/>
<dbReference type="EMBL" id="JAGSOJ010000003">
    <property type="protein sequence ID" value="MCM1991152.1"/>
    <property type="molecule type" value="Genomic_DNA"/>
</dbReference>
<comment type="caution">
    <text evidence="1">The sequence shown here is derived from an EMBL/GenBank/DDBJ whole genome shotgun (WGS) entry which is preliminary data.</text>
</comment>
<dbReference type="RefSeq" id="WP_250860260.1">
    <property type="nucleotide sequence ID" value="NZ_JAGSOJ010000003.1"/>
</dbReference>
<dbReference type="Proteomes" id="UP001056429">
    <property type="component" value="Unassembled WGS sequence"/>
</dbReference>
<protein>
    <submittedName>
        <fullName evidence="1">Uncharacterized protein</fullName>
    </submittedName>
</protein>
<reference evidence="1" key="2">
    <citation type="submission" date="2021-04" db="EMBL/GenBank/DDBJ databases">
        <authorList>
            <person name="Dong X."/>
        </authorList>
    </citation>
    <scope>NUCLEOTIDE SEQUENCE</scope>
    <source>
        <strain evidence="1">ZWT</strain>
    </source>
</reference>